<name>A0A3N4LNW1_9PEZI</name>
<evidence type="ECO:0000313" key="3">
    <source>
        <dbReference type="EMBL" id="RPB24496.1"/>
    </source>
</evidence>
<organism evidence="3 4">
    <name type="scientific">Terfezia boudieri ATCC MYA-4762</name>
    <dbReference type="NCBI Taxonomy" id="1051890"/>
    <lineage>
        <taxon>Eukaryota</taxon>
        <taxon>Fungi</taxon>
        <taxon>Dikarya</taxon>
        <taxon>Ascomycota</taxon>
        <taxon>Pezizomycotina</taxon>
        <taxon>Pezizomycetes</taxon>
        <taxon>Pezizales</taxon>
        <taxon>Pezizaceae</taxon>
        <taxon>Terfezia</taxon>
    </lineage>
</organism>
<proteinExistence type="predicted"/>
<evidence type="ECO:0000256" key="2">
    <source>
        <dbReference type="SAM" id="Phobius"/>
    </source>
</evidence>
<keyword evidence="2" id="KW-0812">Transmembrane</keyword>
<dbReference type="Proteomes" id="UP000267821">
    <property type="component" value="Unassembled WGS sequence"/>
</dbReference>
<feature type="region of interest" description="Disordered" evidence="1">
    <location>
        <begin position="33"/>
        <end position="53"/>
    </location>
</feature>
<feature type="transmembrane region" description="Helical" evidence="2">
    <location>
        <begin position="6"/>
        <end position="24"/>
    </location>
</feature>
<keyword evidence="2" id="KW-0472">Membrane</keyword>
<gene>
    <name evidence="3" type="ORF">L211DRAFT_837409</name>
</gene>
<accession>A0A3N4LNW1</accession>
<keyword evidence="2" id="KW-1133">Transmembrane helix</keyword>
<keyword evidence="4" id="KW-1185">Reference proteome</keyword>
<protein>
    <submittedName>
        <fullName evidence="3">Uncharacterized protein</fullName>
    </submittedName>
</protein>
<evidence type="ECO:0000256" key="1">
    <source>
        <dbReference type="SAM" id="MobiDB-lite"/>
    </source>
</evidence>
<sequence>MIMNGLITIVAWILGLLWAIGSGIGKIFRSRKRPDGDVERGMPGAVYGQSYQG</sequence>
<reference evidence="3 4" key="1">
    <citation type="journal article" date="2018" name="Nat. Ecol. Evol.">
        <title>Pezizomycetes genomes reveal the molecular basis of ectomycorrhizal truffle lifestyle.</title>
        <authorList>
            <person name="Murat C."/>
            <person name="Payen T."/>
            <person name="Noel B."/>
            <person name="Kuo A."/>
            <person name="Morin E."/>
            <person name="Chen J."/>
            <person name="Kohler A."/>
            <person name="Krizsan K."/>
            <person name="Balestrini R."/>
            <person name="Da Silva C."/>
            <person name="Montanini B."/>
            <person name="Hainaut M."/>
            <person name="Levati E."/>
            <person name="Barry K.W."/>
            <person name="Belfiori B."/>
            <person name="Cichocki N."/>
            <person name="Clum A."/>
            <person name="Dockter R.B."/>
            <person name="Fauchery L."/>
            <person name="Guy J."/>
            <person name="Iotti M."/>
            <person name="Le Tacon F."/>
            <person name="Lindquist E.A."/>
            <person name="Lipzen A."/>
            <person name="Malagnac F."/>
            <person name="Mello A."/>
            <person name="Molinier V."/>
            <person name="Miyauchi S."/>
            <person name="Poulain J."/>
            <person name="Riccioni C."/>
            <person name="Rubini A."/>
            <person name="Sitrit Y."/>
            <person name="Splivallo R."/>
            <person name="Traeger S."/>
            <person name="Wang M."/>
            <person name="Zifcakova L."/>
            <person name="Wipf D."/>
            <person name="Zambonelli A."/>
            <person name="Paolocci F."/>
            <person name="Nowrousian M."/>
            <person name="Ottonello S."/>
            <person name="Baldrian P."/>
            <person name="Spatafora J.W."/>
            <person name="Henrissat B."/>
            <person name="Nagy L.G."/>
            <person name="Aury J.M."/>
            <person name="Wincker P."/>
            <person name="Grigoriev I.V."/>
            <person name="Bonfante P."/>
            <person name="Martin F.M."/>
        </authorList>
    </citation>
    <scope>NUCLEOTIDE SEQUENCE [LARGE SCALE GENOMIC DNA]</scope>
    <source>
        <strain evidence="3 4">ATCC MYA-4762</strain>
    </source>
</reference>
<dbReference type="AlphaFoldDB" id="A0A3N4LNW1"/>
<evidence type="ECO:0000313" key="4">
    <source>
        <dbReference type="Proteomes" id="UP000267821"/>
    </source>
</evidence>
<dbReference type="InParanoid" id="A0A3N4LNW1"/>
<dbReference type="EMBL" id="ML121541">
    <property type="protein sequence ID" value="RPB24496.1"/>
    <property type="molecule type" value="Genomic_DNA"/>
</dbReference>